<comment type="similarity">
    <text evidence="1">Belongs to the membrane fusion protein (MFP) (TC 8.A.1) family.</text>
</comment>
<dbReference type="InterPro" id="IPR058625">
    <property type="entry name" value="MdtA-like_BSH"/>
</dbReference>
<feature type="signal peptide" evidence="3">
    <location>
        <begin position="1"/>
        <end position="22"/>
    </location>
</feature>
<feature type="domain" description="Multidrug resistance protein MdtA-like barrel-sandwich hybrid" evidence="4">
    <location>
        <begin position="65"/>
        <end position="188"/>
    </location>
</feature>
<dbReference type="GO" id="GO:0015562">
    <property type="term" value="F:efflux transmembrane transporter activity"/>
    <property type="evidence" value="ECO:0007669"/>
    <property type="project" value="TreeGrafter"/>
</dbReference>
<evidence type="ECO:0000256" key="1">
    <source>
        <dbReference type="ARBA" id="ARBA00009477"/>
    </source>
</evidence>
<reference evidence="7 8" key="1">
    <citation type="journal article" date="2021" name="Microbiol. Resour. Announc.">
        <title>Draft Genome Sequence of Coralloluteibacterium stylophorae LMG 29479T.</title>
        <authorList>
            <person name="Karlyshev A.V."/>
            <person name="Kudryashova E.B."/>
            <person name="Ariskina E.V."/>
            <person name="Conroy A.P."/>
            <person name="Abidueva E.Y."/>
        </authorList>
    </citation>
    <scope>NUCLEOTIDE SEQUENCE [LARGE SCALE GENOMIC DNA]</scope>
    <source>
        <strain evidence="7 8">LMG 29479</strain>
    </source>
</reference>
<dbReference type="InterPro" id="IPR058792">
    <property type="entry name" value="Beta-barrel_RND_2"/>
</dbReference>
<feature type="coiled-coil region" evidence="2">
    <location>
        <begin position="102"/>
        <end position="156"/>
    </location>
</feature>
<dbReference type="Gene3D" id="2.40.420.20">
    <property type="match status" value="1"/>
</dbReference>
<accession>A0AAP2CDM5</accession>
<evidence type="ECO:0000259" key="4">
    <source>
        <dbReference type="Pfam" id="PF25917"/>
    </source>
</evidence>
<evidence type="ECO:0000256" key="3">
    <source>
        <dbReference type="SAM" id="SignalP"/>
    </source>
</evidence>
<dbReference type="FunFam" id="2.40.30.170:FF:000010">
    <property type="entry name" value="Efflux RND transporter periplasmic adaptor subunit"/>
    <property type="match status" value="1"/>
</dbReference>
<sequence length="369" mass="38669">MISKRHRAAAALALGSALLVSACGGGAGGSVDAAATAPVVTTTVVEPSPWRDRIQALGTTQANESVVITAKVSETVRRVNFDSGDRVKEGELLVDLSGNTQLAALEEARAAYEEADRLFERQQDLAGRRLVSESVLDTQRAQRDSARARMRQIQAQLGDRAITAPFDGVLGLRQVSPGSLVTPGTPIANLDDVSTIKLDFAVPELNLGQVAVGQDIAARSAAFPELEFTGTVTSLDSRVDPVTRAVTVRAEFPNPDGVLRPGMLMSVDLLQPVREVLAIPELALVQIGRESSVFRVNGDETVTQVPVETGARRRGEVEIVDGLAAGDRIVVEGTNKLRSGIRIAVAPVEATPAQDTAPAAAAGIPAAAP</sequence>
<evidence type="ECO:0000259" key="6">
    <source>
        <dbReference type="Pfam" id="PF25989"/>
    </source>
</evidence>
<dbReference type="PANTHER" id="PTHR30469">
    <property type="entry name" value="MULTIDRUG RESISTANCE PROTEIN MDTA"/>
    <property type="match status" value="1"/>
</dbReference>
<dbReference type="Gene3D" id="2.40.50.100">
    <property type="match status" value="1"/>
</dbReference>
<dbReference type="AlphaFoldDB" id="A0AAP2CDM5"/>
<dbReference type="Pfam" id="PF25917">
    <property type="entry name" value="BSH_RND"/>
    <property type="match status" value="1"/>
</dbReference>
<proteinExistence type="inferred from homology"/>
<dbReference type="RefSeq" id="WP_213173813.1">
    <property type="nucleotide sequence ID" value="NZ_JAGQFT020000010.1"/>
</dbReference>
<organism evidence="7 8">
    <name type="scientific">Coralloluteibacterium stylophorae</name>
    <dbReference type="NCBI Taxonomy" id="1776034"/>
    <lineage>
        <taxon>Bacteria</taxon>
        <taxon>Pseudomonadati</taxon>
        <taxon>Pseudomonadota</taxon>
        <taxon>Gammaproteobacteria</taxon>
        <taxon>Lysobacterales</taxon>
        <taxon>Lysobacteraceae</taxon>
        <taxon>Coralloluteibacterium</taxon>
    </lineage>
</organism>
<comment type="caution">
    <text evidence="7">The sequence shown here is derived from an EMBL/GenBank/DDBJ whole genome shotgun (WGS) entry which is preliminary data.</text>
</comment>
<dbReference type="Gene3D" id="1.10.287.470">
    <property type="entry name" value="Helix hairpin bin"/>
    <property type="match status" value="1"/>
</dbReference>
<dbReference type="EMBL" id="JAGQFT020000010">
    <property type="protein sequence ID" value="MBS7458364.1"/>
    <property type="molecule type" value="Genomic_DNA"/>
</dbReference>
<evidence type="ECO:0000313" key="7">
    <source>
        <dbReference type="EMBL" id="MBS7458364.1"/>
    </source>
</evidence>
<evidence type="ECO:0000313" key="8">
    <source>
        <dbReference type="Proteomes" id="UP000675747"/>
    </source>
</evidence>
<feature type="domain" description="YknX-like C-terminal permuted SH3-like" evidence="6">
    <location>
        <begin position="276"/>
        <end position="344"/>
    </location>
</feature>
<feature type="domain" description="CusB-like beta-barrel" evidence="5">
    <location>
        <begin position="198"/>
        <end position="270"/>
    </location>
</feature>
<dbReference type="InterPro" id="IPR058637">
    <property type="entry name" value="YknX-like_C"/>
</dbReference>
<keyword evidence="2" id="KW-0175">Coiled coil</keyword>
<gene>
    <name evidence="7" type="ORF">KB893_014590</name>
</gene>
<dbReference type="NCBIfam" id="TIGR01730">
    <property type="entry name" value="RND_mfp"/>
    <property type="match status" value="1"/>
</dbReference>
<feature type="chain" id="PRO_5043033609" evidence="3">
    <location>
        <begin position="23"/>
        <end position="369"/>
    </location>
</feature>
<dbReference type="Gene3D" id="2.40.30.170">
    <property type="match status" value="1"/>
</dbReference>
<dbReference type="InterPro" id="IPR006143">
    <property type="entry name" value="RND_pump_MFP"/>
</dbReference>
<dbReference type="Proteomes" id="UP000675747">
    <property type="component" value="Unassembled WGS sequence"/>
</dbReference>
<keyword evidence="8" id="KW-1185">Reference proteome</keyword>
<keyword evidence="3" id="KW-0732">Signal</keyword>
<dbReference type="PANTHER" id="PTHR30469:SF16">
    <property type="entry name" value="HAE1 FAMILY EFFLUX PUMP MFP COMPONENT"/>
    <property type="match status" value="1"/>
</dbReference>
<protein>
    <submittedName>
        <fullName evidence="7">Efflux RND transporter periplasmic adaptor subunit</fullName>
    </submittedName>
</protein>
<dbReference type="SUPFAM" id="SSF111369">
    <property type="entry name" value="HlyD-like secretion proteins"/>
    <property type="match status" value="1"/>
</dbReference>
<dbReference type="Pfam" id="PF25954">
    <property type="entry name" value="Beta-barrel_RND_2"/>
    <property type="match status" value="1"/>
</dbReference>
<dbReference type="PROSITE" id="PS51257">
    <property type="entry name" value="PROKAR_LIPOPROTEIN"/>
    <property type="match status" value="1"/>
</dbReference>
<evidence type="ECO:0000256" key="2">
    <source>
        <dbReference type="SAM" id="Coils"/>
    </source>
</evidence>
<dbReference type="Pfam" id="PF25989">
    <property type="entry name" value="YknX_C"/>
    <property type="match status" value="1"/>
</dbReference>
<name>A0AAP2CDM5_9GAMM</name>
<dbReference type="GO" id="GO:1990281">
    <property type="term" value="C:efflux pump complex"/>
    <property type="evidence" value="ECO:0007669"/>
    <property type="project" value="TreeGrafter"/>
</dbReference>
<evidence type="ECO:0000259" key="5">
    <source>
        <dbReference type="Pfam" id="PF25954"/>
    </source>
</evidence>